<sequence>MFIKKPLAVVITAILASNNVVADDQVYSLDEVVVSATRTNQTIQDTSASVKVISDQAIEENMTNSVSDLFDYTPGVDVQTDSRQGVQSINIRGMEGNRVKILIDGVSQPNQFKNN</sequence>
<dbReference type="InterPro" id="IPR039426">
    <property type="entry name" value="TonB-dep_rcpt-like"/>
</dbReference>
<evidence type="ECO:0000256" key="1">
    <source>
        <dbReference type="ARBA" id="ARBA00022729"/>
    </source>
</evidence>
<organism evidence="5 6">
    <name type="scientific">Vibrio tapetis subsp. tapetis</name>
    <dbReference type="NCBI Taxonomy" id="1671868"/>
    <lineage>
        <taxon>Bacteria</taxon>
        <taxon>Pseudomonadati</taxon>
        <taxon>Pseudomonadota</taxon>
        <taxon>Gammaproteobacteria</taxon>
        <taxon>Vibrionales</taxon>
        <taxon>Vibrionaceae</taxon>
        <taxon>Vibrio</taxon>
    </lineage>
</organism>
<dbReference type="InterPro" id="IPR037066">
    <property type="entry name" value="Plug_dom_sf"/>
</dbReference>
<feature type="domain" description="TonB-dependent receptor plug" evidence="4">
    <location>
        <begin position="43"/>
        <end position="111"/>
    </location>
</feature>
<proteinExistence type="inferred from homology"/>
<dbReference type="Proteomes" id="UP000235828">
    <property type="component" value="Chromosome B"/>
</dbReference>
<feature type="signal peptide" evidence="3">
    <location>
        <begin position="1"/>
        <end position="22"/>
    </location>
</feature>
<reference evidence="5 6" key="1">
    <citation type="submission" date="2017-10" db="EMBL/GenBank/DDBJ databases">
        <authorList>
            <person name="Banno H."/>
            <person name="Chua N.-H."/>
        </authorList>
    </citation>
    <scope>NUCLEOTIDE SEQUENCE [LARGE SCALE GENOMIC DNA]</scope>
    <source>
        <strain evidence="5">Vibrio tapetis CECT4600</strain>
    </source>
</reference>
<feature type="chain" id="PRO_5014867109" description="TonB-dependent receptor plug domain-containing protein" evidence="3">
    <location>
        <begin position="23"/>
        <end position="115"/>
    </location>
</feature>
<dbReference type="Pfam" id="PF07715">
    <property type="entry name" value="Plug"/>
    <property type="match status" value="1"/>
</dbReference>
<keyword evidence="2" id="KW-0998">Cell outer membrane</keyword>
<comment type="subcellular location">
    <subcellularLocation>
        <location evidence="2">Cell outer membrane</location>
        <topology evidence="2">Multi-pass membrane protein</topology>
    </subcellularLocation>
</comment>
<keyword evidence="1 3" id="KW-0732">Signal</keyword>
<dbReference type="SUPFAM" id="SSF56935">
    <property type="entry name" value="Porins"/>
    <property type="match status" value="1"/>
</dbReference>
<dbReference type="KEGG" id="vta:B1786"/>
<dbReference type="GO" id="GO:0015344">
    <property type="term" value="F:siderophore uptake transmembrane transporter activity"/>
    <property type="evidence" value="ECO:0007669"/>
    <property type="project" value="TreeGrafter"/>
</dbReference>
<accession>A0A2N8ZNE6</accession>
<dbReference type="Gene3D" id="2.170.130.10">
    <property type="entry name" value="TonB-dependent receptor, plug domain"/>
    <property type="match status" value="1"/>
</dbReference>
<keyword evidence="2" id="KW-0812">Transmembrane</keyword>
<evidence type="ECO:0000313" key="5">
    <source>
        <dbReference type="EMBL" id="SON53397.1"/>
    </source>
</evidence>
<dbReference type="AlphaFoldDB" id="A0A2N8ZNE6"/>
<dbReference type="GO" id="GO:0009279">
    <property type="term" value="C:cell outer membrane"/>
    <property type="evidence" value="ECO:0007669"/>
    <property type="project" value="UniProtKB-SubCell"/>
</dbReference>
<evidence type="ECO:0000256" key="3">
    <source>
        <dbReference type="SAM" id="SignalP"/>
    </source>
</evidence>
<gene>
    <name evidence="5" type="ORF">VTAP4600_B1786</name>
</gene>
<evidence type="ECO:0000259" key="4">
    <source>
        <dbReference type="Pfam" id="PF07715"/>
    </source>
</evidence>
<evidence type="ECO:0000256" key="2">
    <source>
        <dbReference type="PROSITE-ProRule" id="PRU01360"/>
    </source>
</evidence>
<keyword evidence="2" id="KW-0813">Transport</keyword>
<dbReference type="PANTHER" id="PTHR30069:SF29">
    <property type="entry name" value="HEMOGLOBIN AND HEMOGLOBIN-HAPTOGLOBIN-BINDING PROTEIN 1-RELATED"/>
    <property type="match status" value="1"/>
</dbReference>
<keyword evidence="2" id="KW-1134">Transmembrane beta strand</keyword>
<name>A0A2N8ZNE6_9VIBR</name>
<dbReference type="PROSITE" id="PS52016">
    <property type="entry name" value="TONB_DEPENDENT_REC_3"/>
    <property type="match status" value="1"/>
</dbReference>
<dbReference type="EMBL" id="LT960612">
    <property type="protein sequence ID" value="SON53397.1"/>
    <property type="molecule type" value="Genomic_DNA"/>
</dbReference>
<keyword evidence="2" id="KW-0472">Membrane</keyword>
<dbReference type="GO" id="GO:0044718">
    <property type="term" value="P:siderophore transmembrane transport"/>
    <property type="evidence" value="ECO:0007669"/>
    <property type="project" value="TreeGrafter"/>
</dbReference>
<evidence type="ECO:0000313" key="6">
    <source>
        <dbReference type="Proteomes" id="UP000235828"/>
    </source>
</evidence>
<dbReference type="InterPro" id="IPR012910">
    <property type="entry name" value="Plug_dom"/>
</dbReference>
<dbReference type="PANTHER" id="PTHR30069">
    <property type="entry name" value="TONB-DEPENDENT OUTER MEMBRANE RECEPTOR"/>
    <property type="match status" value="1"/>
</dbReference>
<comment type="similarity">
    <text evidence="2">Belongs to the TonB-dependent receptor family.</text>
</comment>
<keyword evidence="6" id="KW-1185">Reference proteome</keyword>
<protein>
    <recommendedName>
        <fullName evidence="4">TonB-dependent receptor plug domain-containing protein</fullName>
    </recommendedName>
</protein>